<protein>
    <submittedName>
        <fullName evidence="1">Uncharacterized protein</fullName>
    </submittedName>
</protein>
<name>A0AAW0CLD4_9AGAR</name>
<sequence>MSSPGPTYSVQLQQALDQGLAPLDKMNHLVTGSSIKNCWESQFMLTLKEVNSTLSGLKGMFITPEHDVFWNVLVHVYGNKEVVDLDPSLIISSHERPNPSKEKGFLVIVRGLEQHIGKLGCQVHYFFSGTKSNENCWFVLGVVEFHDDLEILTEEQLDILPDYLEFVEESQERYKASHAAFKKAQKKARKKRPGVCQLTQPWYVLL</sequence>
<dbReference type="Proteomes" id="UP001383192">
    <property type="component" value="Unassembled WGS sequence"/>
</dbReference>
<evidence type="ECO:0000313" key="1">
    <source>
        <dbReference type="EMBL" id="KAK7038928.1"/>
    </source>
</evidence>
<organism evidence="1 2">
    <name type="scientific">Paramarasmius palmivorus</name>
    <dbReference type="NCBI Taxonomy" id="297713"/>
    <lineage>
        <taxon>Eukaryota</taxon>
        <taxon>Fungi</taxon>
        <taxon>Dikarya</taxon>
        <taxon>Basidiomycota</taxon>
        <taxon>Agaricomycotina</taxon>
        <taxon>Agaricomycetes</taxon>
        <taxon>Agaricomycetidae</taxon>
        <taxon>Agaricales</taxon>
        <taxon>Marasmiineae</taxon>
        <taxon>Marasmiaceae</taxon>
        <taxon>Paramarasmius</taxon>
    </lineage>
</organism>
<gene>
    <name evidence="1" type="ORF">VNI00_010319</name>
</gene>
<dbReference type="AlphaFoldDB" id="A0AAW0CLD4"/>
<dbReference type="EMBL" id="JAYKXP010000041">
    <property type="protein sequence ID" value="KAK7038928.1"/>
    <property type="molecule type" value="Genomic_DNA"/>
</dbReference>
<keyword evidence="2" id="KW-1185">Reference proteome</keyword>
<proteinExistence type="predicted"/>
<accession>A0AAW0CLD4</accession>
<evidence type="ECO:0000313" key="2">
    <source>
        <dbReference type="Proteomes" id="UP001383192"/>
    </source>
</evidence>
<comment type="caution">
    <text evidence="1">The sequence shown here is derived from an EMBL/GenBank/DDBJ whole genome shotgun (WGS) entry which is preliminary data.</text>
</comment>
<reference evidence="1 2" key="1">
    <citation type="submission" date="2024-01" db="EMBL/GenBank/DDBJ databases">
        <title>A draft genome for a cacao thread blight-causing isolate of Paramarasmius palmivorus.</title>
        <authorList>
            <person name="Baruah I.K."/>
            <person name="Bukari Y."/>
            <person name="Amoako-Attah I."/>
            <person name="Meinhardt L.W."/>
            <person name="Bailey B.A."/>
            <person name="Cohen S.P."/>
        </authorList>
    </citation>
    <scope>NUCLEOTIDE SEQUENCE [LARGE SCALE GENOMIC DNA]</scope>
    <source>
        <strain evidence="1 2">GH-12</strain>
    </source>
</reference>